<protein>
    <recommendedName>
        <fullName evidence="2">Protein MIX23</fullName>
    </recommendedName>
    <alternativeName>
        <fullName evidence="3">Coiled-coil domain-containing protein 58</fullName>
    </alternativeName>
</protein>
<evidence type="ECO:0000256" key="2">
    <source>
        <dbReference type="ARBA" id="ARBA00024228"/>
    </source>
</evidence>
<evidence type="ECO:0000313" key="4">
    <source>
        <dbReference type="Proteomes" id="UP000887565"/>
    </source>
</evidence>
<comment type="similarity">
    <text evidence="1">Belongs to the MIX23 family.</text>
</comment>
<dbReference type="Proteomes" id="UP000887565">
    <property type="component" value="Unplaced"/>
</dbReference>
<dbReference type="Pfam" id="PF09774">
    <property type="entry name" value="MIX23"/>
    <property type="match status" value="1"/>
</dbReference>
<keyword evidence="4" id="KW-1185">Reference proteome</keyword>
<evidence type="ECO:0000313" key="5">
    <source>
        <dbReference type="WBParaSite" id="nRc.2.0.1.t07830-RA"/>
    </source>
</evidence>
<dbReference type="GO" id="GO:0005758">
    <property type="term" value="C:mitochondrial intermembrane space"/>
    <property type="evidence" value="ECO:0007669"/>
    <property type="project" value="InterPro"/>
</dbReference>
<dbReference type="InterPro" id="IPR019171">
    <property type="entry name" value="MIX23"/>
</dbReference>
<sequence length="152" mass="17439">MSISFQPSICGELLQFQEMLKKMRSIDDKIIYELNQAKPTESFSQEVDSASKCQFLHQKLQSSYTERDNAIKHCIAVTEKRLNDLKSQTDQNSNPDSALLKALRECRFSLRQLHTELNIEEVVRETSLKGFNHACDNPDDDDVAGLLSDSRW</sequence>
<dbReference type="WBParaSite" id="nRc.2.0.1.t07830-RA">
    <property type="protein sequence ID" value="nRc.2.0.1.t07830-RA"/>
    <property type="gene ID" value="nRc.2.0.1.g07830"/>
</dbReference>
<dbReference type="AlphaFoldDB" id="A0A915I1Y0"/>
<accession>A0A915I1Y0</accession>
<evidence type="ECO:0000256" key="1">
    <source>
        <dbReference type="ARBA" id="ARBA00024204"/>
    </source>
</evidence>
<organism evidence="4 5">
    <name type="scientific">Romanomermis culicivorax</name>
    <name type="common">Nematode worm</name>
    <dbReference type="NCBI Taxonomy" id="13658"/>
    <lineage>
        <taxon>Eukaryota</taxon>
        <taxon>Metazoa</taxon>
        <taxon>Ecdysozoa</taxon>
        <taxon>Nematoda</taxon>
        <taxon>Enoplea</taxon>
        <taxon>Dorylaimia</taxon>
        <taxon>Mermithida</taxon>
        <taxon>Mermithoidea</taxon>
        <taxon>Mermithidae</taxon>
        <taxon>Romanomermis</taxon>
    </lineage>
</organism>
<dbReference type="OMA" id="CRYFEPP"/>
<proteinExistence type="inferred from homology"/>
<reference evidence="5" key="1">
    <citation type="submission" date="2022-11" db="UniProtKB">
        <authorList>
            <consortium name="WormBaseParasite"/>
        </authorList>
    </citation>
    <scope>IDENTIFICATION</scope>
</reference>
<dbReference type="PANTHER" id="PTHR31905:SF2">
    <property type="entry name" value="PROTEIN MIX23"/>
    <property type="match status" value="1"/>
</dbReference>
<dbReference type="PANTHER" id="PTHR31905">
    <property type="entry name" value="COILED-COIL DOMAIN-CONTAINING PROTEIN 58"/>
    <property type="match status" value="1"/>
</dbReference>
<name>A0A915I1Y0_ROMCU</name>
<evidence type="ECO:0000256" key="3">
    <source>
        <dbReference type="ARBA" id="ARBA00030733"/>
    </source>
</evidence>